<accession>A0A2P2LPU6</accession>
<reference evidence="1" key="1">
    <citation type="submission" date="2018-02" db="EMBL/GenBank/DDBJ databases">
        <title>Rhizophora mucronata_Transcriptome.</title>
        <authorList>
            <person name="Meera S.P."/>
            <person name="Sreeshan A."/>
            <person name="Augustine A."/>
        </authorList>
    </citation>
    <scope>NUCLEOTIDE SEQUENCE</scope>
    <source>
        <tissue evidence="1">Leaf</tissue>
    </source>
</reference>
<protein>
    <submittedName>
        <fullName evidence="1">Uncharacterized protein</fullName>
    </submittedName>
</protein>
<sequence>MRTRSQNQSSGALNISFFFYFF</sequence>
<dbReference type="EMBL" id="GGEC01039514">
    <property type="protein sequence ID" value="MBX19998.1"/>
    <property type="molecule type" value="Transcribed_RNA"/>
</dbReference>
<organism evidence="1">
    <name type="scientific">Rhizophora mucronata</name>
    <name type="common">Asiatic mangrove</name>
    <dbReference type="NCBI Taxonomy" id="61149"/>
    <lineage>
        <taxon>Eukaryota</taxon>
        <taxon>Viridiplantae</taxon>
        <taxon>Streptophyta</taxon>
        <taxon>Embryophyta</taxon>
        <taxon>Tracheophyta</taxon>
        <taxon>Spermatophyta</taxon>
        <taxon>Magnoliopsida</taxon>
        <taxon>eudicotyledons</taxon>
        <taxon>Gunneridae</taxon>
        <taxon>Pentapetalae</taxon>
        <taxon>rosids</taxon>
        <taxon>fabids</taxon>
        <taxon>Malpighiales</taxon>
        <taxon>Rhizophoraceae</taxon>
        <taxon>Rhizophora</taxon>
    </lineage>
</organism>
<evidence type="ECO:0000313" key="1">
    <source>
        <dbReference type="EMBL" id="MBX19998.1"/>
    </source>
</evidence>
<dbReference type="AlphaFoldDB" id="A0A2P2LPU6"/>
<name>A0A2P2LPU6_RHIMU</name>
<proteinExistence type="predicted"/>